<proteinExistence type="predicted"/>
<keyword evidence="1" id="KW-1133">Transmembrane helix</keyword>
<accession>A0AB74IE98</accession>
<protein>
    <submittedName>
        <fullName evidence="2">Uncharacterized protein</fullName>
    </submittedName>
</protein>
<organism evidence="2 3">
    <name type="scientific">Lacticaseibacillus rhamnosus</name>
    <name type="common">Lactobacillus rhamnosus</name>
    <dbReference type="NCBI Taxonomy" id="47715"/>
    <lineage>
        <taxon>Bacteria</taxon>
        <taxon>Bacillati</taxon>
        <taxon>Bacillota</taxon>
        <taxon>Bacilli</taxon>
        <taxon>Lactobacillales</taxon>
        <taxon>Lactobacillaceae</taxon>
        <taxon>Lacticaseibacillus</taxon>
    </lineage>
</organism>
<keyword evidence="1" id="KW-0472">Membrane</keyword>
<evidence type="ECO:0000313" key="2">
    <source>
        <dbReference type="EMBL" id="THC81033.1"/>
    </source>
</evidence>
<comment type="caution">
    <text evidence="2">The sequence shown here is derived from an EMBL/GenBank/DDBJ whole genome shotgun (WGS) entry which is preliminary data.</text>
</comment>
<evidence type="ECO:0000313" key="3">
    <source>
        <dbReference type="Proteomes" id="UP000307517"/>
    </source>
</evidence>
<dbReference type="EMBL" id="SSHM01000001">
    <property type="protein sequence ID" value="THC81033.1"/>
    <property type="molecule type" value="Genomic_DNA"/>
</dbReference>
<dbReference type="Proteomes" id="UP000307517">
    <property type="component" value="Unassembled WGS sequence"/>
</dbReference>
<evidence type="ECO:0000256" key="1">
    <source>
        <dbReference type="SAM" id="Phobius"/>
    </source>
</evidence>
<sequence>MLAPFRSPKNFYPPKASKSLIFHNFCLFFNFAFKINFQLVIDMKSNHARLKCKYKCNAKDK</sequence>
<reference evidence="2 3" key="1">
    <citation type="submission" date="2019-04" db="EMBL/GenBank/DDBJ databases">
        <title>Genome Announcement to Ensure Probiotic Safety of Lactobacillus rhamnosus UBLR-58.</title>
        <authorList>
            <person name="Sulthana A."/>
            <person name="Lakshmi S.G."/>
            <person name="Madempudi R.S."/>
        </authorList>
    </citation>
    <scope>NUCLEOTIDE SEQUENCE [LARGE SCALE GENOMIC DNA]</scope>
    <source>
        <strain evidence="2 3">UBLR-58</strain>
    </source>
</reference>
<gene>
    <name evidence="2" type="ORF">E6L36_12100</name>
</gene>
<feature type="transmembrane region" description="Helical" evidence="1">
    <location>
        <begin position="20"/>
        <end position="41"/>
    </location>
</feature>
<dbReference type="AlphaFoldDB" id="A0AB74IE98"/>
<name>A0AB74IE98_LACRH</name>
<keyword evidence="1" id="KW-0812">Transmembrane</keyword>